<protein>
    <submittedName>
        <fullName evidence="1">Uncharacterized protein</fullName>
    </submittedName>
</protein>
<dbReference type="SUPFAM" id="SSF53795">
    <property type="entry name" value="PEP carboxykinase-like"/>
    <property type="match status" value="1"/>
</dbReference>
<comment type="caution">
    <text evidence="1">The sequence shown here is derived from an EMBL/GenBank/DDBJ whole genome shotgun (WGS) entry which is preliminary data.</text>
</comment>
<evidence type="ECO:0000313" key="2">
    <source>
        <dbReference type="Proteomes" id="UP000802392"/>
    </source>
</evidence>
<reference evidence="1 2" key="1">
    <citation type="submission" date="2020-03" db="EMBL/GenBank/DDBJ databases">
        <title>Genomic Encyclopedia of Type Strains, Phase III (KMG-III): the genomes of soil and plant-associated and newly described type strains.</title>
        <authorList>
            <person name="Whitman W."/>
        </authorList>
    </citation>
    <scope>NUCLEOTIDE SEQUENCE [LARGE SCALE GENOMIC DNA]</scope>
    <source>
        <strain evidence="1 2">CECT 4207</strain>
    </source>
</reference>
<accession>A0ABX0TN57</accession>
<dbReference type="EMBL" id="JAAOZD010000006">
    <property type="protein sequence ID" value="NIJ02620.1"/>
    <property type="molecule type" value="Genomic_DNA"/>
</dbReference>
<dbReference type="InterPro" id="IPR027417">
    <property type="entry name" value="P-loop_NTPase"/>
</dbReference>
<evidence type="ECO:0000313" key="1">
    <source>
        <dbReference type="EMBL" id="NIJ02620.1"/>
    </source>
</evidence>
<name>A0ABX0TN57_9MICC</name>
<organism evidence="1 2">
    <name type="scientific">Paenarthrobacter ilicis</name>
    <dbReference type="NCBI Taxonomy" id="43665"/>
    <lineage>
        <taxon>Bacteria</taxon>
        <taxon>Bacillati</taxon>
        <taxon>Actinomycetota</taxon>
        <taxon>Actinomycetes</taxon>
        <taxon>Micrococcales</taxon>
        <taxon>Micrococcaceae</taxon>
        <taxon>Paenarthrobacter</taxon>
    </lineage>
</organism>
<dbReference type="Proteomes" id="UP000802392">
    <property type="component" value="Unassembled WGS sequence"/>
</dbReference>
<keyword evidence="2" id="KW-1185">Reference proteome</keyword>
<dbReference type="RefSeq" id="WP_204814966.1">
    <property type="nucleotide sequence ID" value="NZ_BAAAVO010000009.1"/>
</dbReference>
<gene>
    <name evidence="1" type="ORF">FHR86_002964</name>
</gene>
<dbReference type="Gene3D" id="3.40.50.300">
    <property type="entry name" value="P-loop containing nucleotide triphosphate hydrolases"/>
    <property type="match status" value="1"/>
</dbReference>
<proteinExistence type="predicted"/>
<sequence length="421" mass="44474">MEEKAENSGVGELRLGVLGSQVAVRFDAGVTPGDRETLRRAWSRCLDTSPDIPLSPHLEWTAASDHPHHIPYRARVSTAAATTFVAGQTFADFASTLTSTVTLAGVAAGKGSLLMLHAAGLAVDGTGRTVALVGRSGMGKTTATRLLGTGFGYVTDETVALNESNRILPYPKPLSVIAAEHPAPKMQMGPDDLGLKATPVAPQLAAVVLLDRNHEAATPVITPLTLPEAILELAPQMSSLAAVRNPLERLCGTLDSAGGAVRVTYREAEDLRAVLPHLMNRPPAPRAWKVVTAPGKESLPRQASSESGAIQRARVIDAVEVVLPERQGTELVALTDQGVVRLGGVAPAVWAALATPCDIEGIAQRILPTIGLPAGYQEKLLEILEQMRFRGLIARSPADQLSIKNEPKCAGASMPDKQSQW</sequence>